<organism evidence="1 2">
    <name type="scientific">Paracerasibacillus soli</name>
    <dbReference type="NCBI Taxonomy" id="480284"/>
    <lineage>
        <taxon>Bacteria</taxon>
        <taxon>Bacillati</taxon>
        <taxon>Bacillota</taxon>
        <taxon>Bacilli</taxon>
        <taxon>Bacillales</taxon>
        <taxon>Bacillaceae</taxon>
        <taxon>Paracerasibacillus</taxon>
    </lineage>
</organism>
<name>A0ABU5CN64_9BACI</name>
<proteinExistence type="predicted"/>
<dbReference type="RefSeq" id="WP_320378581.1">
    <property type="nucleotide sequence ID" value="NZ_JAWDIQ010000001.1"/>
</dbReference>
<reference evidence="1 2" key="1">
    <citation type="submission" date="2023-10" db="EMBL/GenBank/DDBJ databases">
        <title>Virgibacillus soli CC-YMP-6 genome.</title>
        <authorList>
            <person name="Miliotis G."/>
            <person name="Sengupta P."/>
            <person name="Hameed A."/>
            <person name="Chuvochina M."/>
            <person name="Mcdonagh F."/>
            <person name="Simpson A.C."/>
            <person name="Singh N.K."/>
            <person name="Rekha P.D."/>
            <person name="Raman K."/>
            <person name="Hugenholtz P."/>
            <person name="Venkateswaran K."/>
        </authorList>
    </citation>
    <scope>NUCLEOTIDE SEQUENCE [LARGE SCALE GENOMIC DNA]</scope>
    <source>
        <strain evidence="1 2">CC-YMP-6</strain>
    </source>
</reference>
<evidence type="ECO:0000313" key="1">
    <source>
        <dbReference type="EMBL" id="MDY0407799.1"/>
    </source>
</evidence>
<protein>
    <recommendedName>
        <fullName evidence="3">Phospholipase C/D domain-containing protein</fullName>
    </recommendedName>
</protein>
<gene>
    <name evidence="1" type="ORF">RWD45_03225</name>
</gene>
<sequence>MMLAICLDTYAFLRKYHYLLDRKAIPNVKNETYLKLGSLGPDLFLYYHFWRPAKHKTYMEKMDFLRKKNYLPYLIDLVEQMKGKESHLLAYTFGFITHLALEHRTYSFISYFANERKIPERKLETIIDTILMKKYHNLNTWKSKIDKEIDVGFNLDKQLCESFYPLLANSLLSTHDHVLPADFMQRAYRDTKLALKLLADPHGWKNTFLSRWTAAYSHRPVITNQDYLNLKQRTWHNVNTNDTADLSFIQLFEQSKIEAASLMQSINHYWSNKNNMTIDDIKSIMHTYFKQ</sequence>
<comment type="caution">
    <text evidence="1">The sequence shown here is derived from an EMBL/GenBank/DDBJ whole genome shotgun (WGS) entry which is preliminary data.</text>
</comment>
<keyword evidence="2" id="KW-1185">Reference proteome</keyword>
<dbReference type="EMBL" id="JAWDIQ010000001">
    <property type="protein sequence ID" value="MDY0407799.1"/>
    <property type="molecule type" value="Genomic_DNA"/>
</dbReference>
<accession>A0ABU5CN64</accession>
<evidence type="ECO:0008006" key="3">
    <source>
        <dbReference type="Google" id="ProtNLM"/>
    </source>
</evidence>
<evidence type="ECO:0000313" key="2">
    <source>
        <dbReference type="Proteomes" id="UP001275315"/>
    </source>
</evidence>
<dbReference type="Proteomes" id="UP001275315">
    <property type="component" value="Unassembled WGS sequence"/>
</dbReference>